<feature type="domain" description="Sigma-54 factor interaction" evidence="5">
    <location>
        <begin position="147"/>
        <end position="374"/>
    </location>
</feature>
<dbReference type="SUPFAM" id="SSF52540">
    <property type="entry name" value="P-loop containing nucleoside triphosphate hydrolases"/>
    <property type="match status" value="1"/>
</dbReference>
<keyword evidence="7" id="KW-1185">Reference proteome</keyword>
<dbReference type="InterPro" id="IPR027417">
    <property type="entry name" value="P-loop_NTPase"/>
</dbReference>
<dbReference type="STRING" id="375760.SAMN04488073_1659"/>
<dbReference type="Gene3D" id="3.40.50.300">
    <property type="entry name" value="P-loop containing nucleotide triphosphate hydrolases"/>
    <property type="match status" value="1"/>
</dbReference>
<dbReference type="SUPFAM" id="SSF46689">
    <property type="entry name" value="Homeodomain-like"/>
    <property type="match status" value="1"/>
</dbReference>
<dbReference type="InterPro" id="IPR025944">
    <property type="entry name" value="Sigma_54_int_dom_CS"/>
</dbReference>
<dbReference type="InterPro" id="IPR003593">
    <property type="entry name" value="AAA+_ATPase"/>
</dbReference>
<dbReference type="OrthoDB" id="9804019at2"/>
<dbReference type="Gene3D" id="1.10.8.60">
    <property type="match status" value="1"/>
</dbReference>
<dbReference type="PANTHER" id="PTHR32071:SF120">
    <property type="entry name" value="TRANSCRIPTIONAL REGULATOR-RELATED"/>
    <property type="match status" value="1"/>
</dbReference>
<dbReference type="InterPro" id="IPR045343">
    <property type="entry name" value="VpsR"/>
</dbReference>
<keyword evidence="6" id="KW-0238">DNA-binding</keyword>
<organism evidence="6 7">
    <name type="scientific">Marinobacter gudaonensis</name>
    <dbReference type="NCBI Taxonomy" id="375760"/>
    <lineage>
        <taxon>Bacteria</taxon>
        <taxon>Pseudomonadati</taxon>
        <taxon>Pseudomonadota</taxon>
        <taxon>Gammaproteobacteria</taxon>
        <taxon>Pseudomonadales</taxon>
        <taxon>Marinobacteraceae</taxon>
        <taxon>Marinobacter</taxon>
    </lineage>
</organism>
<dbReference type="AlphaFoldDB" id="A0A1I6GW96"/>
<evidence type="ECO:0000256" key="3">
    <source>
        <dbReference type="ARBA" id="ARBA00023015"/>
    </source>
</evidence>
<dbReference type="GO" id="GO:0043565">
    <property type="term" value="F:sequence-specific DNA binding"/>
    <property type="evidence" value="ECO:0007669"/>
    <property type="project" value="InterPro"/>
</dbReference>
<accession>A0A1I6GW96</accession>
<evidence type="ECO:0000259" key="5">
    <source>
        <dbReference type="PROSITE" id="PS50045"/>
    </source>
</evidence>
<reference evidence="7" key="1">
    <citation type="submission" date="2016-10" db="EMBL/GenBank/DDBJ databases">
        <authorList>
            <person name="Varghese N."/>
            <person name="Submissions S."/>
        </authorList>
    </citation>
    <scope>NUCLEOTIDE SEQUENCE [LARGE SCALE GENOMIC DNA]</scope>
    <source>
        <strain evidence="7">CGMCC 1.6294</strain>
    </source>
</reference>
<dbReference type="GO" id="GO:0005524">
    <property type="term" value="F:ATP binding"/>
    <property type="evidence" value="ECO:0007669"/>
    <property type="project" value="UniProtKB-KW"/>
</dbReference>
<dbReference type="Gene3D" id="1.10.10.60">
    <property type="entry name" value="Homeodomain-like"/>
    <property type="match status" value="1"/>
</dbReference>
<dbReference type="Pfam" id="PF02954">
    <property type="entry name" value="HTH_8"/>
    <property type="match status" value="1"/>
</dbReference>
<evidence type="ECO:0000313" key="7">
    <source>
        <dbReference type="Proteomes" id="UP000199290"/>
    </source>
</evidence>
<sequence length="459" mass="50849">MEEKRPLVWLSAAYPDFLASEPVFRGWRLLYYSLKPMPDSFGSAMPDINPEARVGVFDTSALASDALAALEKILEYLPLERWVAIVEADQLRNPELRRLIQRFCSDYHTRPLRPQRLGAFIGHLWGMSVLQASLPDTRSGTYHNCALVGNSPGIVRVRNLLQRFAQTDEPVHIDGENGTGKEAAAKYIHGLSARRGKPLVVVNCAALPPSLTQNELFGHEKGAFTHAMSAQKGRIEAAQGGTLLLMGIDELSTEQQSAILRFLQEGVIERLGSTHPIRIDTRLIATSTRPLDQLVEVGAFRSDVFYRLGSLHVRMPPLRERRMDLPALVTGLLSATASGGRGLRLTDSAMVSLTEHAWPGNLRELQNRLGQALLLSEGPRIEPQDLGFPVATENARTELSLDAFRSRADREAISVSLALARNNVSAAARLLRISRVSMYRLMEKHQLHHGKAGWNTGRE</sequence>
<dbReference type="PROSITE" id="PS50045">
    <property type="entry name" value="SIGMA54_INTERACT_4"/>
    <property type="match status" value="1"/>
</dbReference>
<dbReference type="FunFam" id="3.40.50.300:FF:000006">
    <property type="entry name" value="DNA-binding transcriptional regulator NtrC"/>
    <property type="match status" value="1"/>
</dbReference>
<keyword evidence="2" id="KW-0067">ATP-binding</keyword>
<evidence type="ECO:0000313" key="6">
    <source>
        <dbReference type="EMBL" id="SFR46460.1"/>
    </source>
</evidence>
<dbReference type="InterPro" id="IPR058031">
    <property type="entry name" value="AAA_lid_NorR"/>
</dbReference>
<dbReference type="GO" id="GO:0006355">
    <property type="term" value="P:regulation of DNA-templated transcription"/>
    <property type="evidence" value="ECO:0007669"/>
    <property type="project" value="InterPro"/>
</dbReference>
<dbReference type="EMBL" id="FOYV01000001">
    <property type="protein sequence ID" value="SFR46460.1"/>
    <property type="molecule type" value="Genomic_DNA"/>
</dbReference>
<proteinExistence type="predicted"/>
<dbReference type="SMART" id="SM00382">
    <property type="entry name" value="AAA"/>
    <property type="match status" value="1"/>
</dbReference>
<dbReference type="InterPro" id="IPR002078">
    <property type="entry name" value="Sigma_54_int"/>
</dbReference>
<dbReference type="Pfam" id="PF20161">
    <property type="entry name" value="VpsR"/>
    <property type="match status" value="1"/>
</dbReference>
<dbReference type="Pfam" id="PF25601">
    <property type="entry name" value="AAA_lid_14"/>
    <property type="match status" value="1"/>
</dbReference>
<keyword evidence="1" id="KW-0547">Nucleotide-binding</keyword>
<dbReference type="InterPro" id="IPR009057">
    <property type="entry name" value="Homeodomain-like_sf"/>
</dbReference>
<name>A0A1I6GW96_9GAMM</name>
<dbReference type="PANTHER" id="PTHR32071">
    <property type="entry name" value="TRANSCRIPTIONAL REGULATORY PROTEIN"/>
    <property type="match status" value="1"/>
</dbReference>
<keyword evidence="4" id="KW-0804">Transcription</keyword>
<dbReference type="InterPro" id="IPR002197">
    <property type="entry name" value="HTH_Fis"/>
</dbReference>
<dbReference type="Proteomes" id="UP000199290">
    <property type="component" value="Unassembled WGS sequence"/>
</dbReference>
<evidence type="ECO:0000256" key="4">
    <source>
        <dbReference type="ARBA" id="ARBA00023163"/>
    </source>
</evidence>
<dbReference type="Pfam" id="PF00158">
    <property type="entry name" value="Sigma54_activat"/>
    <property type="match status" value="1"/>
</dbReference>
<evidence type="ECO:0000256" key="1">
    <source>
        <dbReference type="ARBA" id="ARBA00022741"/>
    </source>
</evidence>
<dbReference type="CDD" id="cd00009">
    <property type="entry name" value="AAA"/>
    <property type="match status" value="1"/>
</dbReference>
<keyword evidence="3" id="KW-0805">Transcription regulation</keyword>
<evidence type="ECO:0000256" key="2">
    <source>
        <dbReference type="ARBA" id="ARBA00022840"/>
    </source>
</evidence>
<dbReference type="PROSITE" id="PS00688">
    <property type="entry name" value="SIGMA54_INTERACT_3"/>
    <property type="match status" value="1"/>
</dbReference>
<dbReference type="RefSeq" id="WP_091988138.1">
    <property type="nucleotide sequence ID" value="NZ_FOYV01000001.1"/>
</dbReference>
<gene>
    <name evidence="6" type="ORF">SAMN04488073_1659</name>
</gene>
<protein>
    <submittedName>
        <fullName evidence="6">DNA-binding transcriptional response regulator, NtrC family, contains REC, AAA-type ATPase, and a Fis-type DNA-binding domains</fullName>
    </submittedName>
</protein>